<dbReference type="Proteomes" id="UP000520814">
    <property type="component" value="Unassembled WGS sequence"/>
</dbReference>
<dbReference type="Gene3D" id="1.20.120.450">
    <property type="entry name" value="dinb family like domain"/>
    <property type="match status" value="1"/>
</dbReference>
<dbReference type="AlphaFoldDB" id="A0A7W9SNZ5"/>
<protein>
    <submittedName>
        <fullName evidence="2">Putative damage-inducible protein DinB</fullName>
    </submittedName>
</protein>
<organism evidence="2 3">
    <name type="scientific">Armatimonas rosea</name>
    <dbReference type="NCBI Taxonomy" id="685828"/>
    <lineage>
        <taxon>Bacteria</taxon>
        <taxon>Bacillati</taxon>
        <taxon>Armatimonadota</taxon>
        <taxon>Armatimonadia</taxon>
        <taxon>Armatimonadales</taxon>
        <taxon>Armatimonadaceae</taxon>
        <taxon>Armatimonas</taxon>
    </lineage>
</organism>
<proteinExistence type="predicted"/>
<name>A0A7W9SNZ5_ARMRO</name>
<dbReference type="SUPFAM" id="SSF109854">
    <property type="entry name" value="DinB/YfiT-like putative metalloenzymes"/>
    <property type="match status" value="1"/>
</dbReference>
<evidence type="ECO:0000313" key="2">
    <source>
        <dbReference type="EMBL" id="MBB6049840.1"/>
    </source>
</evidence>
<gene>
    <name evidence="2" type="ORF">HNQ39_001631</name>
</gene>
<evidence type="ECO:0000259" key="1">
    <source>
        <dbReference type="Pfam" id="PF12867"/>
    </source>
</evidence>
<accession>A0A7W9SNZ5</accession>
<evidence type="ECO:0000313" key="3">
    <source>
        <dbReference type="Proteomes" id="UP000520814"/>
    </source>
</evidence>
<dbReference type="InterPro" id="IPR024775">
    <property type="entry name" value="DinB-like"/>
</dbReference>
<dbReference type="RefSeq" id="WP_184193671.1">
    <property type="nucleotide sequence ID" value="NZ_JACHGW010000002.1"/>
</dbReference>
<comment type="caution">
    <text evidence="2">The sequence shown here is derived from an EMBL/GenBank/DDBJ whole genome shotgun (WGS) entry which is preliminary data.</text>
</comment>
<dbReference type="Pfam" id="PF12867">
    <property type="entry name" value="DinB_2"/>
    <property type="match status" value="1"/>
</dbReference>
<keyword evidence="3" id="KW-1185">Reference proteome</keyword>
<dbReference type="InterPro" id="IPR034660">
    <property type="entry name" value="DinB/YfiT-like"/>
</dbReference>
<reference evidence="2 3" key="1">
    <citation type="submission" date="2020-08" db="EMBL/GenBank/DDBJ databases">
        <title>Genomic Encyclopedia of Type Strains, Phase IV (KMG-IV): sequencing the most valuable type-strain genomes for metagenomic binning, comparative biology and taxonomic classification.</title>
        <authorList>
            <person name="Goeker M."/>
        </authorList>
    </citation>
    <scope>NUCLEOTIDE SEQUENCE [LARGE SCALE GENOMIC DNA]</scope>
    <source>
        <strain evidence="2 3">DSM 23562</strain>
    </source>
</reference>
<dbReference type="EMBL" id="JACHGW010000002">
    <property type="protein sequence ID" value="MBB6049840.1"/>
    <property type="molecule type" value="Genomic_DNA"/>
</dbReference>
<feature type="domain" description="DinB-like" evidence="1">
    <location>
        <begin position="17"/>
        <end position="131"/>
    </location>
</feature>
<sequence length="169" mass="19304">MSSELELVSHNLLGNARKILRWARQLSPEQLDFTYSPSAPTARNLVIHTWQWLACDRQHIEQPDASQHALILEAPADPEALFAEFEAELDRWQALLAGLTEEKLAEPRSQFNDTSYPWSVRDAVYHMLQNVLYKLGQFSYLYYAFGLDGTAPYEAPFPNPIYKEVFGGA</sequence>